<evidence type="ECO:0000256" key="2">
    <source>
        <dbReference type="ARBA" id="ARBA00005755"/>
    </source>
</evidence>
<evidence type="ECO:0000259" key="14">
    <source>
        <dbReference type="Pfam" id="PF03104"/>
    </source>
</evidence>
<dbReference type="GO" id="GO:0003688">
    <property type="term" value="F:DNA replication origin binding"/>
    <property type="evidence" value="ECO:0007669"/>
    <property type="project" value="TreeGrafter"/>
</dbReference>
<dbReference type="InParanoid" id="A0A1E7FHW3"/>
<dbReference type="InterPro" id="IPR015088">
    <property type="entry name" value="Znf_DNA-dir_DNA_pol_B_alpha"/>
</dbReference>
<evidence type="ECO:0000256" key="11">
    <source>
        <dbReference type="ARBA" id="ARBA00023242"/>
    </source>
</evidence>
<organism evidence="16 17">
    <name type="scientific">Fragilariopsis cylindrus CCMP1102</name>
    <dbReference type="NCBI Taxonomy" id="635003"/>
    <lineage>
        <taxon>Eukaryota</taxon>
        <taxon>Sar</taxon>
        <taxon>Stramenopiles</taxon>
        <taxon>Ochrophyta</taxon>
        <taxon>Bacillariophyta</taxon>
        <taxon>Bacillariophyceae</taxon>
        <taxon>Bacillariophycidae</taxon>
        <taxon>Bacillariales</taxon>
        <taxon>Bacillariaceae</taxon>
        <taxon>Fragilariopsis</taxon>
    </lineage>
</organism>
<dbReference type="InterPro" id="IPR006134">
    <property type="entry name" value="DNA-dir_DNA_pol_B_multi_dom"/>
</dbReference>
<dbReference type="SMART" id="SM00486">
    <property type="entry name" value="POLBc"/>
    <property type="match status" value="1"/>
</dbReference>
<dbReference type="Gene3D" id="3.30.70.2820">
    <property type="match status" value="1"/>
</dbReference>
<dbReference type="GO" id="GO:0003682">
    <property type="term" value="F:chromatin binding"/>
    <property type="evidence" value="ECO:0007669"/>
    <property type="project" value="TreeGrafter"/>
</dbReference>
<keyword evidence="10 12" id="KW-0238">DNA-binding</keyword>
<dbReference type="Pfam" id="PF08996">
    <property type="entry name" value="zf-DNA_Pol"/>
    <property type="match status" value="1"/>
</dbReference>
<gene>
    <name evidence="16" type="ORF">FRACYDRAFT_135771</name>
</gene>
<comment type="similarity">
    <text evidence="2 12">Belongs to the DNA polymerase type-B family.</text>
</comment>
<dbReference type="InterPro" id="IPR006172">
    <property type="entry name" value="DNA-dir_DNA_pol_B"/>
</dbReference>
<dbReference type="InterPro" id="IPR023211">
    <property type="entry name" value="DNA_pol_palm_dom_sf"/>
</dbReference>
<dbReference type="InterPro" id="IPR017964">
    <property type="entry name" value="DNA-dir_DNA_pol_B_CS"/>
</dbReference>
<dbReference type="Gene3D" id="3.90.1600.10">
    <property type="entry name" value="Palm domain of DNA polymerase"/>
    <property type="match status" value="2"/>
</dbReference>
<dbReference type="InterPro" id="IPR042087">
    <property type="entry name" value="DNA_pol_B_thumb"/>
</dbReference>
<comment type="subcellular location">
    <subcellularLocation>
        <location evidence="1">Nucleus</location>
    </subcellularLocation>
</comment>
<keyword evidence="9 12" id="KW-0239">DNA-directed DNA polymerase</keyword>
<evidence type="ECO:0000256" key="8">
    <source>
        <dbReference type="ARBA" id="ARBA00022833"/>
    </source>
</evidence>
<dbReference type="InterPro" id="IPR006133">
    <property type="entry name" value="DNA-dir_DNA_pol_B_exonuc"/>
</dbReference>
<dbReference type="PANTHER" id="PTHR45861:SF1">
    <property type="entry name" value="DNA POLYMERASE ALPHA CATALYTIC SUBUNIT"/>
    <property type="match status" value="1"/>
</dbReference>
<dbReference type="PRINTS" id="PR00106">
    <property type="entry name" value="DNAPOLB"/>
</dbReference>
<proteinExistence type="inferred from homology"/>
<dbReference type="GO" id="GO:1902975">
    <property type="term" value="P:mitotic DNA replication initiation"/>
    <property type="evidence" value="ECO:0007669"/>
    <property type="project" value="InterPro"/>
</dbReference>
<evidence type="ECO:0000256" key="9">
    <source>
        <dbReference type="ARBA" id="ARBA00022932"/>
    </source>
</evidence>
<dbReference type="GO" id="GO:0000166">
    <property type="term" value="F:nucleotide binding"/>
    <property type="evidence" value="ECO:0007669"/>
    <property type="project" value="InterPro"/>
</dbReference>
<dbReference type="Proteomes" id="UP000095751">
    <property type="component" value="Unassembled WGS sequence"/>
</dbReference>
<keyword evidence="7" id="KW-0863">Zinc-finger</keyword>
<evidence type="ECO:0000313" key="17">
    <source>
        <dbReference type="Proteomes" id="UP000095751"/>
    </source>
</evidence>
<dbReference type="GO" id="GO:0003697">
    <property type="term" value="F:single-stranded DNA binding"/>
    <property type="evidence" value="ECO:0007669"/>
    <property type="project" value="TreeGrafter"/>
</dbReference>
<dbReference type="CDD" id="cd05532">
    <property type="entry name" value="POLBc_alpha"/>
    <property type="match status" value="1"/>
</dbReference>
<dbReference type="Pfam" id="PF03104">
    <property type="entry name" value="DNA_pol_B_exo1"/>
    <property type="match status" value="1"/>
</dbReference>
<evidence type="ECO:0000256" key="1">
    <source>
        <dbReference type="ARBA" id="ARBA00004123"/>
    </source>
</evidence>
<dbReference type="InterPro" id="IPR012337">
    <property type="entry name" value="RNaseH-like_sf"/>
</dbReference>
<dbReference type="NCBIfam" id="TIGR00592">
    <property type="entry name" value="pol2"/>
    <property type="match status" value="1"/>
</dbReference>
<evidence type="ECO:0000256" key="3">
    <source>
        <dbReference type="ARBA" id="ARBA00022679"/>
    </source>
</evidence>
<dbReference type="InterPro" id="IPR045846">
    <property type="entry name" value="POLBc_alpha"/>
</dbReference>
<dbReference type="PANTHER" id="PTHR45861">
    <property type="entry name" value="DNA POLYMERASE ALPHA CATALYTIC SUBUNIT"/>
    <property type="match status" value="1"/>
</dbReference>
<dbReference type="GO" id="GO:0003887">
    <property type="term" value="F:DNA-directed DNA polymerase activity"/>
    <property type="evidence" value="ECO:0007669"/>
    <property type="project" value="UniProtKB-KW"/>
</dbReference>
<dbReference type="Gene3D" id="1.10.3200.20">
    <property type="entry name" value="DNA Polymerase alpha, zinc finger"/>
    <property type="match status" value="1"/>
</dbReference>
<feature type="domain" description="DNA-directed DNA polymerase family B exonuclease" evidence="14">
    <location>
        <begin position="45"/>
        <end position="297"/>
    </location>
</feature>
<accession>A0A1E7FHW3</accession>
<evidence type="ECO:0000256" key="7">
    <source>
        <dbReference type="ARBA" id="ARBA00022771"/>
    </source>
</evidence>
<evidence type="ECO:0000259" key="15">
    <source>
        <dbReference type="Pfam" id="PF08996"/>
    </source>
</evidence>
<evidence type="ECO:0000256" key="5">
    <source>
        <dbReference type="ARBA" id="ARBA00022705"/>
    </source>
</evidence>
<dbReference type="GO" id="GO:0006272">
    <property type="term" value="P:leading strand elongation"/>
    <property type="evidence" value="ECO:0007669"/>
    <property type="project" value="TreeGrafter"/>
</dbReference>
<evidence type="ECO:0000256" key="6">
    <source>
        <dbReference type="ARBA" id="ARBA00022723"/>
    </source>
</evidence>
<sequence length="996" mass="112437">EYAFDDPEVPREKTSYMKVVYDAKYPSPEENICSDGGKYIAKILNGKASTLETFLLKRKLMGPCWLRINDPSPSQRNVSWCALELQVGTPKQVKRLDSVVPSGTPPRPAPPVVTVTFKLKTVVNPKTAKNEIVSVSAVCHKRVLLDTGTDQSSQFMTQLSLIRPIHLDDSNRQGMAKFPRDIDKEISTKMPQLKKMPNERALLSYLVTQIGNWDPDVLVGHNAWGHDIQVLLTRCVEHKVRMWSKFGRQRRTELPNKSHFATGKDWAIADAISGRLLVDTYLSSQEHLNETTYSLTNLSKTQLKTTRHEIEPMDTPQYFHKSETIVALARHTLNDAQLVQRLMFKLQILPLTKQLTNIAGNLWSQSLKSNRAGRTEYLLLHEFHRLKFLVPEKHKGKRDNGNKAKFAGGLVLEPKKGLYDTFILLLDFNSLYPSLIQEYNLCFTTNGNNGGTNATEGIGANLPPLPDESQETGVLSRVIKNLVQRRRQVKGMMKKENNSEKYDELDIKQKAFKLTANSMYGCLGFSNSRFYAQPIAALVTSMGRQTLQRTVEIAQSSVGLEVIYGDTDSIMINTRISDTNALPTVRKLGEQVKKEVNNLYKTLELEIDGIFRTMLLLKKKKYAAITVEQKKNGEIAFGREEKGLDLVRRDWCVQSKDTGHYVLDQILSTEQEKEVTISKILTNLEEIAQKMRDGQLPLEKYVITKGLSKHPKDYPDGKSLPHVHVAKMMIKNNRNLTVGDHIPYVITEPLETDTTDSKKSKTASERARHPDEIARSGGILKPDVEWYLTQQILPPVSRLCEPIEGLSQGLIAQRLGLNSAKYTQRRSFGDDELNDDELVNYVPESFKTDKERFGDVKKLSLSCSACGVESEFPGLLYLRKESDSDTGALCGGFQCVNPNCQRPQYWGEATPFACMARIMNSMSMLMRERLQAYYEGVVKCDDPACGLETRQLSVNGGVCLNRGCNGRMTSMVSERAIQTQLKYFECLFDVSHVTKQ</sequence>
<comment type="catalytic activity">
    <reaction evidence="12">
        <text>DNA(n) + a 2'-deoxyribonucleoside 5'-triphosphate = DNA(n+1) + diphosphate</text>
        <dbReference type="Rhea" id="RHEA:22508"/>
        <dbReference type="Rhea" id="RHEA-COMP:17339"/>
        <dbReference type="Rhea" id="RHEA-COMP:17340"/>
        <dbReference type="ChEBI" id="CHEBI:33019"/>
        <dbReference type="ChEBI" id="CHEBI:61560"/>
        <dbReference type="ChEBI" id="CHEBI:173112"/>
        <dbReference type="EC" id="2.7.7.7"/>
    </reaction>
</comment>
<keyword evidence="11" id="KW-0539">Nucleus</keyword>
<keyword evidence="3 12" id="KW-0808">Transferase</keyword>
<keyword evidence="17" id="KW-1185">Reference proteome</keyword>
<dbReference type="EC" id="2.7.7.7" evidence="12"/>
<feature type="non-terminal residue" evidence="16">
    <location>
        <position position="1"/>
    </location>
</feature>
<dbReference type="SUPFAM" id="SSF56672">
    <property type="entry name" value="DNA/RNA polymerases"/>
    <property type="match status" value="1"/>
</dbReference>
<keyword evidence="5 12" id="KW-0235">DNA replication</keyword>
<dbReference type="InterPro" id="IPR038256">
    <property type="entry name" value="Pol_alpha_znc_sf"/>
</dbReference>
<dbReference type="GO" id="GO:0006273">
    <property type="term" value="P:lagging strand elongation"/>
    <property type="evidence" value="ECO:0007669"/>
    <property type="project" value="TreeGrafter"/>
</dbReference>
<dbReference type="CDD" id="cd05776">
    <property type="entry name" value="DNA_polB_alpha_exo"/>
    <property type="match status" value="1"/>
</dbReference>
<keyword evidence="6" id="KW-0479">Metal-binding</keyword>
<dbReference type="SUPFAM" id="SSF53098">
    <property type="entry name" value="Ribonuclease H-like"/>
    <property type="match status" value="1"/>
</dbReference>
<evidence type="ECO:0000313" key="16">
    <source>
        <dbReference type="EMBL" id="OEU17762.1"/>
    </source>
</evidence>
<dbReference type="FunCoup" id="A0A1E7FHW3">
    <property type="interactions" value="182"/>
</dbReference>
<name>A0A1E7FHW3_9STRA</name>
<dbReference type="Gene3D" id="1.10.132.60">
    <property type="entry name" value="DNA polymerase family B, C-terminal domain"/>
    <property type="match status" value="1"/>
</dbReference>
<protein>
    <recommendedName>
        <fullName evidence="12">DNA polymerase</fullName>
        <ecNumber evidence="12">2.7.7.7</ecNumber>
    </recommendedName>
</protein>
<dbReference type="Gene3D" id="3.30.420.10">
    <property type="entry name" value="Ribonuclease H-like superfamily/Ribonuclease H"/>
    <property type="match status" value="1"/>
</dbReference>
<dbReference type="PROSITE" id="PS00116">
    <property type="entry name" value="DNA_POLYMERASE_B"/>
    <property type="match status" value="1"/>
</dbReference>
<dbReference type="InterPro" id="IPR043502">
    <property type="entry name" value="DNA/RNA_pol_sf"/>
</dbReference>
<reference evidence="16 17" key="1">
    <citation type="submission" date="2016-09" db="EMBL/GenBank/DDBJ databases">
        <title>Extensive genetic diversity and differential bi-allelic expression allows diatom success in the polar Southern Ocean.</title>
        <authorList>
            <consortium name="DOE Joint Genome Institute"/>
            <person name="Mock T."/>
            <person name="Otillar R.P."/>
            <person name="Strauss J."/>
            <person name="Dupont C."/>
            <person name="Frickenhaus S."/>
            <person name="Maumus F."/>
            <person name="Mcmullan M."/>
            <person name="Sanges R."/>
            <person name="Schmutz J."/>
            <person name="Toseland A."/>
            <person name="Valas R."/>
            <person name="Veluchamy A."/>
            <person name="Ward B.J."/>
            <person name="Allen A."/>
            <person name="Barry K."/>
            <person name="Falciatore A."/>
            <person name="Ferrante M."/>
            <person name="Fortunato A.E."/>
            <person name="Gloeckner G."/>
            <person name="Gruber A."/>
            <person name="Hipkin R."/>
            <person name="Janech M."/>
            <person name="Kroth P."/>
            <person name="Leese F."/>
            <person name="Lindquist E."/>
            <person name="Lyon B.R."/>
            <person name="Martin J."/>
            <person name="Mayer C."/>
            <person name="Parker M."/>
            <person name="Quesneville H."/>
            <person name="Raymond J."/>
            <person name="Uhlig C."/>
            <person name="Valentin K.U."/>
            <person name="Worden A.Z."/>
            <person name="Armbrust E.V."/>
            <person name="Bowler C."/>
            <person name="Green B."/>
            <person name="Moulton V."/>
            <person name="Van Oosterhout C."/>
            <person name="Grigoriev I."/>
        </authorList>
    </citation>
    <scope>NUCLEOTIDE SEQUENCE [LARGE SCALE GENOMIC DNA]</scope>
    <source>
        <strain evidence="16 17">CCMP1102</strain>
    </source>
</reference>
<dbReference type="FunFam" id="1.10.132.60:FF:000004">
    <property type="entry name" value="DNA polymerase"/>
    <property type="match status" value="1"/>
</dbReference>
<evidence type="ECO:0000256" key="4">
    <source>
        <dbReference type="ARBA" id="ARBA00022695"/>
    </source>
</evidence>
<dbReference type="Pfam" id="PF00136">
    <property type="entry name" value="DNA_pol_B"/>
    <property type="match status" value="1"/>
</dbReference>
<evidence type="ECO:0000256" key="10">
    <source>
        <dbReference type="ARBA" id="ARBA00023125"/>
    </source>
</evidence>
<feature type="non-terminal residue" evidence="16">
    <location>
        <position position="996"/>
    </location>
</feature>
<dbReference type="EMBL" id="KV784357">
    <property type="protein sequence ID" value="OEU17762.1"/>
    <property type="molecule type" value="Genomic_DNA"/>
</dbReference>
<dbReference type="InterPro" id="IPR036397">
    <property type="entry name" value="RNaseH_sf"/>
</dbReference>
<dbReference type="GO" id="GO:0008270">
    <property type="term" value="F:zinc ion binding"/>
    <property type="evidence" value="ECO:0007669"/>
    <property type="project" value="UniProtKB-KW"/>
</dbReference>
<keyword evidence="4 12" id="KW-0548">Nucleotidyltransferase</keyword>
<dbReference type="Gene3D" id="2.40.50.730">
    <property type="match status" value="1"/>
</dbReference>
<feature type="domain" description="Zinc finger DNA-directed DNA polymerase family B alpha" evidence="15">
    <location>
        <begin position="847"/>
        <end position="995"/>
    </location>
</feature>
<dbReference type="OrthoDB" id="6755010at2759"/>
<dbReference type="AlphaFoldDB" id="A0A1E7FHW3"/>
<feature type="domain" description="DNA-directed DNA polymerase family B multifunctional" evidence="13">
    <location>
        <begin position="362"/>
        <end position="803"/>
    </location>
</feature>
<keyword evidence="8" id="KW-0862">Zinc</keyword>
<dbReference type="GO" id="GO:0005658">
    <property type="term" value="C:alpha DNA polymerase:primase complex"/>
    <property type="evidence" value="ECO:0007669"/>
    <property type="project" value="TreeGrafter"/>
</dbReference>
<evidence type="ECO:0000256" key="12">
    <source>
        <dbReference type="RuleBase" id="RU000442"/>
    </source>
</evidence>
<evidence type="ECO:0000259" key="13">
    <source>
        <dbReference type="Pfam" id="PF00136"/>
    </source>
</evidence>
<dbReference type="KEGG" id="fcy:FRACYDRAFT_135771"/>